<keyword evidence="3" id="KW-1185">Reference proteome</keyword>
<dbReference type="PANTHER" id="PTHR20910:SF1">
    <property type="entry name" value="SUPEROXIDE DISMUTASE COPPER_ZINC BINDING DOMAIN-CONTAINING PROTEIN"/>
    <property type="match status" value="1"/>
</dbReference>
<gene>
    <name evidence="2" type="ORF">Baya_5236</name>
</gene>
<dbReference type="InterPro" id="IPR036423">
    <property type="entry name" value="SOD-like_Cu/Zn_dom_sf"/>
</dbReference>
<feature type="domain" description="Superoxide dismutase copper/zinc binding" evidence="1">
    <location>
        <begin position="43"/>
        <end position="162"/>
    </location>
</feature>
<dbReference type="AlphaFoldDB" id="A0A556TTX2"/>
<evidence type="ECO:0000259" key="1">
    <source>
        <dbReference type="Pfam" id="PF00080"/>
    </source>
</evidence>
<dbReference type="Pfam" id="PF00080">
    <property type="entry name" value="Sod_Cu"/>
    <property type="match status" value="1"/>
</dbReference>
<dbReference type="SUPFAM" id="SSF49329">
    <property type="entry name" value="Cu,Zn superoxide dismutase-like"/>
    <property type="match status" value="2"/>
</dbReference>
<accession>A0A556TTX2</accession>
<comment type="caution">
    <text evidence="2">The sequence shown here is derived from an EMBL/GenBank/DDBJ whole genome shotgun (WGS) entry which is preliminary data.</text>
</comment>
<dbReference type="OrthoDB" id="159229at2759"/>
<evidence type="ECO:0000313" key="2">
    <source>
        <dbReference type="EMBL" id="TSK67259.1"/>
    </source>
</evidence>
<dbReference type="GO" id="GO:0006801">
    <property type="term" value="P:superoxide metabolic process"/>
    <property type="evidence" value="ECO:0007669"/>
    <property type="project" value="InterPro"/>
</dbReference>
<protein>
    <submittedName>
        <fullName evidence="2">Cell surface Cu-only superoxide dismutase 5</fullName>
    </submittedName>
</protein>
<dbReference type="GO" id="GO:0046872">
    <property type="term" value="F:metal ion binding"/>
    <property type="evidence" value="ECO:0007669"/>
    <property type="project" value="InterPro"/>
</dbReference>
<reference evidence="2 3" key="1">
    <citation type="journal article" date="2019" name="Genome Biol. Evol.">
        <title>Whole-Genome Sequencing of the Giant Devil Catfish, Bagarius yarrelli.</title>
        <authorList>
            <person name="Jiang W."/>
            <person name="Lv Y."/>
            <person name="Cheng L."/>
            <person name="Yang K."/>
            <person name="Chao B."/>
            <person name="Wang X."/>
            <person name="Li Y."/>
            <person name="Pan X."/>
            <person name="You X."/>
            <person name="Zhang Y."/>
            <person name="Yang J."/>
            <person name="Li J."/>
            <person name="Zhang X."/>
            <person name="Liu S."/>
            <person name="Sun C."/>
            <person name="Yang J."/>
            <person name="Shi Q."/>
        </authorList>
    </citation>
    <scope>NUCLEOTIDE SEQUENCE [LARGE SCALE GENOMIC DNA]</scope>
    <source>
        <strain evidence="2">JWS20170419001</strain>
        <tissue evidence="2">Muscle</tissue>
    </source>
</reference>
<evidence type="ECO:0000313" key="3">
    <source>
        <dbReference type="Proteomes" id="UP000319801"/>
    </source>
</evidence>
<dbReference type="InterPro" id="IPR001424">
    <property type="entry name" value="SOD_Cu_Zn_dom"/>
</dbReference>
<sequence>MIGRSLVIHGPDEAARRIACANITLLRFPLAQTGSWQGSGSSEGNIHFLQLSPQGPTHIHVSLTCLDDKAGGYHIHLLPIKSGLEACSNENVKGHFNPFGVNISTSPTPGNGTVDQYEIGDISGKFGSLVNQNQFENHYRDSNMPLSGPNSIIGRSLVIHYRNGSRMQCADITAVNSLDGQWIVAKAIFNGPVKGTVTLSQQCFPDGSFSDVTLLVDLIASSAVNVTKASWYITENPVNELVAECPKNGAIYNPFNMSAQSSNCSPLTYLACEVGDLTSKHGSVILTQRQLFTDAQLQLAGDYTVVYRALVLKAGNMILDCAAIIPVSPSAQQVFPSVTSFSRYDFRKRVAEVLGVQISRVSILPGALSTKAGGKCQQVRFLVSGDMSSKKLSAVKDSEMMGMYRQAEWCMKSGAPGFHPTHGETVHVLSLAAVYLLRFLTVHWTAQ</sequence>
<dbReference type="PANTHER" id="PTHR20910">
    <property type="entry name" value="AGAP001623-PA"/>
    <property type="match status" value="1"/>
</dbReference>
<dbReference type="EMBL" id="VCAZ01000018">
    <property type="protein sequence ID" value="TSK67259.1"/>
    <property type="molecule type" value="Genomic_DNA"/>
</dbReference>
<dbReference type="Gene3D" id="2.60.40.200">
    <property type="entry name" value="Superoxide dismutase, copper/zinc binding domain"/>
    <property type="match status" value="2"/>
</dbReference>
<organism evidence="2 3">
    <name type="scientific">Bagarius yarrelli</name>
    <name type="common">Goonch</name>
    <name type="synonym">Bagrus yarrelli</name>
    <dbReference type="NCBI Taxonomy" id="175774"/>
    <lineage>
        <taxon>Eukaryota</taxon>
        <taxon>Metazoa</taxon>
        <taxon>Chordata</taxon>
        <taxon>Craniata</taxon>
        <taxon>Vertebrata</taxon>
        <taxon>Euteleostomi</taxon>
        <taxon>Actinopterygii</taxon>
        <taxon>Neopterygii</taxon>
        <taxon>Teleostei</taxon>
        <taxon>Ostariophysi</taxon>
        <taxon>Siluriformes</taxon>
        <taxon>Sisoridae</taxon>
        <taxon>Sisorinae</taxon>
        <taxon>Bagarius</taxon>
    </lineage>
</organism>
<name>A0A556TTX2_BAGYA</name>
<dbReference type="Proteomes" id="UP000319801">
    <property type="component" value="Unassembled WGS sequence"/>
</dbReference>
<proteinExistence type="predicted"/>
<dbReference type="InterPro" id="IPR053257">
    <property type="entry name" value="Cu-only_SOD"/>
</dbReference>